<feature type="region of interest" description="Disordered" evidence="1">
    <location>
        <begin position="286"/>
        <end position="305"/>
    </location>
</feature>
<dbReference type="AlphaFoldDB" id="A0A7G2CVK3"/>
<feature type="region of interest" description="Disordered" evidence="1">
    <location>
        <begin position="645"/>
        <end position="668"/>
    </location>
</feature>
<feature type="compositionally biased region" description="Low complexity" evidence="1">
    <location>
        <begin position="412"/>
        <end position="427"/>
    </location>
</feature>
<sequence length="686" mass="76467">MHSPRTRPLSARQHQPTNPTVDYEFLATSVKAVLGQCPPSFTPTAAEVRRLRHITAEERYDGLNRLLSGTPAMEIVTYWLSLAVQEEQDLPSHQPKPQHDENSDRYSYLSKGAKKNLGAFASPLGKRNVNTTNNNNKSPLSAKKMNHPIALQKTATTTPIVQLQKPSRKAVSGSMRGVSLGTMVSISPLSSEERPATTEDENMVPETVSCRVTGDAVITEKSRSATQAHVITVPSQDYTATNPVEEEEEVSKPPQEAPAIPTLLLDRLSVSPSLLRDASPAVIPPAGARPLLPRENHNNNNNNITSKVFNYIRKWTGDASKTITEKKESPKTPRHSDHSNTNNNNGSNPASPRDYPGVRSHTGTPRSHTSNTAPNSAVVQRGSNHNNNNNKQHTAWDSTSRMFITHPSRRANINVNTNNNNNNNNNNTPKSCPSRIMKAYPSKNNNTNNNNNAVVMAAIPSSLKMAATPRSARGNNNDNNNKNNQFSRSHTMTSLSGCSPFKRNNTANNINNNNNNFTRIASRCQTFYDETINDNNNCYYSSPKEMRRRGGKMIYNSSNNNHHHNSVIMKKIPQTARAPRKAEKYMSYYSNNEFERMLTNGYTSPRTMENNNNIKTTKPKRIVKKRSKNTPSVFERLTSNYYGDTDNKHSAHNHMNNNNNNNDAPSPFRRVATASKLERTRSAFAF</sequence>
<dbReference type="VEuPathDB" id="TriTrypDB:ADEAN_000988600"/>
<feature type="region of interest" description="Disordered" evidence="1">
    <location>
        <begin position="467"/>
        <end position="500"/>
    </location>
</feature>
<feature type="compositionally biased region" description="Polar residues" evidence="1">
    <location>
        <begin position="361"/>
        <end position="383"/>
    </location>
</feature>
<protein>
    <submittedName>
        <fullName evidence="2">Uncharacterized protein</fullName>
    </submittedName>
</protein>
<dbReference type="PANTHER" id="PTHR20916">
    <property type="entry name" value="CYSTEINE AND GLYCINE-RICH PROTEIN 2 BINDING PROTEIN"/>
    <property type="match status" value="1"/>
</dbReference>
<proteinExistence type="predicted"/>
<feature type="compositionally biased region" description="Low complexity" evidence="1">
    <location>
        <begin position="475"/>
        <end position="484"/>
    </location>
</feature>
<evidence type="ECO:0000313" key="3">
    <source>
        <dbReference type="Proteomes" id="UP000515908"/>
    </source>
</evidence>
<feature type="region of interest" description="Disordered" evidence="1">
    <location>
        <begin position="412"/>
        <end position="435"/>
    </location>
</feature>
<reference evidence="2 3" key="1">
    <citation type="submission" date="2020-08" db="EMBL/GenBank/DDBJ databases">
        <authorList>
            <person name="Newling K."/>
            <person name="Davey J."/>
            <person name="Forrester S."/>
        </authorList>
    </citation>
    <scope>NUCLEOTIDE SEQUENCE [LARGE SCALE GENOMIC DNA]</scope>
    <source>
        <strain evidence="3">Crithidia deanei Carvalho (ATCC PRA-265)</strain>
    </source>
</reference>
<feature type="compositionally biased region" description="Polar residues" evidence="1">
    <location>
        <begin position="485"/>
        <end position="497"/>
    </location>
</feature>
<dbReference type="GO" id="GO:0004402">
    <property type="term" value="F:histone acetyltransferase activity"/>
    <property type="evidence" value="ECO:0007669"/>
    <property type="project" value="TreeGrafter"/>
</dbReference>
<feature type="compositionally biased region" description="Low complexity" evidence="1">
    <location>
        <begin position="339"/>
        <end position="351"/>
    </location>
</feature>
<feature type="region of interest" description="Disordered" evidence="1">
    <location>
        <begin position="122"/>
        <end position="142"/>
    </location>
</feature>
<keyword evidence="3" id="KW-1185">Reference proteome</keyword>
<organism evidence="2 3">
    <name type="scientific">Angomonas deanei</name>
    <dbReference type="NCBI Taxonomy" id="59799"/>
    <lineage>
        <taxon>Eukaryota</taxon>
        <taxon>Discoba</taxon>
        <taxon>Euglenozoa</taxon>
        <taxon>Kinetoplastea</taxon>
        <taxon>Metakinetoplastina</taxon>
        <taxon>Trypanosomatida</taxon>
        <taxon>Trypanosomatidae</taxon>
        <taxon>Strigomonadinae</taxon>
        <taxon>Angomonas</taxon>
    </lineage>
</organism>
<feature type="region of interest" description="Disordered" evidence="1">
    <location>
        <begin position="322"/>
        <end position="396"/>
    </location>
</feature>
<dbReference type="Proteomes" id="UP000515908">
    <property type="component" value="Chromosome 25"/>
</dbReference>
<evidence type="ECO:0000313" key="2">
    <source>
        <dbReference type="EMBL" id="CAD2222342.1"/>
    </source>
</evidence>
<gene>
    <name evidence="2" type="ORF">ADEAN_000988600</name>
</gene>
<feature type="compositionally biased region" description="Basic and acidic residues" evidence="1">
    <location>
        <begin position="323"/>
        <end position="338"/>
    </location>
</feature>
<evidence type="ECO:0000256" key="1">
    <source>
        <dbReference type="SAM" id="MobiDB-lite"/>
    </source>
</evidence>
<dbReference type="PANTHER" id="PTHR20916:SF26">
    <property type="entry name" value="CYSTEINE-RICH PROTEIN 2-BINDING PROTEIN"/>
    <property type="match status" value="1"/>
</dbReference>
<accession>A0A7G2CVK3</accession>
<name>A0A7G2CVK3_9TRYP</name>
<dbReference type="EMBL" id="LR877169">
    <property type="protein sequence ID" value="CAD2222342.1"/>
    <property type="molecule type" value="Genomic_DNA"/>
</dbReference>